<dbReference type="EMBL" id="FNBJ01000085">
    <property type="protein sequence ID" value="SDG29093.1"/>
    <property type="molecule type" value="Genomic_DNA"/>
</dbReference>
<evidence type="ECO:0000313" key="2">
    <source>
        <dbReference type="EMBL" id="SET30200.1"/>
    </source>
</evidence>
<dbReference type="EMBL" id="FOHG01000079">
    <property type="protein sequence ID" value="SET30200.1"/>
    <property type="molecule type" value="Genomic_DNA"/>
</dbReference>
<evidence type="ECO:0000313" key="4">
    <source>
        <dbReference type="Proteomes" id="UP000199519"/>
    </source>
</evidence>
<sequence length="52" mass="5976">MSLAIKRVTLSRESGTVQKREIIDRSPDITEKEVYAPFGKMVYDSIMENERG</sequence>
<dbReference type="Proteomes" id="UP000199519">
    <property type="component" value="Unassembled WGS sequence"/>
</dbReference>
<accession>A0A1I0DD18</accession>
<evidence type="ECO:0000313" key="3">
    <source>
        <dbReference type="Proteomes" id="UP000198612"/>
    </source>
</evidence>
<evidence type="ECO:0000313" key="1">
    <source>
        <dbReference type="EMBL" id="SDG29093.1"/>
    </source>
</evidence>
<name>A0A1I0DD18_9FIRM</name>
<gene>
    <name evidence="1" type="ORF">SAMN04488598_1852</name>
    <name evidence="2" type="ORF">SAMN04515652_1794</name>
</gene>
<reference evidence="3 4" key="1">
    <citation type="submission" date="2016-10" db="EMBL/GenBank/DDBJ databases">
        <authorList>
            <person name="Varghese N."/>
            <person name="Submissions S."/>
        </authorList>
    </citation>
    <scope>NUCLEOTIDE SEQUENCE [LARGE SCALE GENOMIC DNA]</scope>
    <source>
        <strain evidence="1 4">WG2</strain>
        <strain evidence="2 3">WG5</strain>
    </source>
</reference>
<dbReference type="AlphaFoldDB" id="A0A1I0DD18"/>
<organism evidence="2 3">
    <name type="scientific">Halanaerobium congolense</name>
    <dbReference type="NCBI Taxonomy" id="54121"/>
    <lineage>
        <taxon>Bacteria</taxon>
        <taxon>Bacillati</taxon>
        <taxon>Bacillota</taxon>
        <taxon>Clostridia</taxon>
        <taxon>Halanaerobiales</taxon>
        <taxon>Halanaerobiaceae</taxon>
        <taxon>Halanaerobium</taxon>
    </lineage>
</organism>
<keyword evidence="4" id="KW-1185">Reference proteome</keyword>
<protein>
    <submittedName>
        <fullName evidence="2">Uncharacterized protein</fullName>
    </submittedName>
</protein>
<dbReference type="RefSeq" id="WP_176760110.1">
    <property type="nucleotide sequence ID" value="NZ_FNBJ01000085.1"/>
</dbReference>
<proteinExistence type="predicted"/>
<dbReference type="Proteomes" id="UP000198612">
    <property type="component" value="Unassembled WGS sequence"/>
</dbReference>